<dbReference type="PANTHER" id="PTHR42973:SF39">
    <property type="entry name" value="FAD-BINDING PCMH-TYPE DOMAIN-CONTAINING PROTEIN"/>
    <property type="match status" value="1"/>
</dbReference>
<dbReference type="InterPro" id="IPR006093">
    <property type="entry name" value="Oxy_OxRdtase_FAD_BS"/>
</dbReference>
<evidence type="ECO:0000256" key="1">
    <source>
        <dbReference type="ARBA" id="ARBA00001974"/>
    </source>
</evidence>
<keyword evidence="8" id="KW-1185">Reference proteome</keyword>
<evidence type="ECO:0000256" key="4">
    <source>
        <dbReference type="ARBA" id="ARBA00022827"/>
    </source>
</evidence>
<dbReference type="InterPro" id="IPR036318">
    <property type="entry name" value="FAD-bd_PCMH-like_sf"/>
</dbReference>
<evidence type="ECO:0000256" key="3">
    <source>
        <dbReference type="ARBA" id="ARBA00022630"/>
    </source>
</evidence>
<dbReference type="RefSeq" id="WP_143988784.1">
    <property type="nucleotide sequence ID" value="NZ_CP041692.1"/>
</dbReference>
<comment type="similarity">
    <text evidence="2">Belongs to the oxygen-dependent FAD-linked oxidoreductase family.</text>
</comment>
<dbReference type="InterPro" id="IPR050416">
    <property type="entry name" value="FAD-linked_Oxidoreductase"/>
</dbReference>
<evidence type="ECO:0000256" key="5">
    <source>
        <dbReference type="ARBA" id="ARBA00023002"/>
    </source>
</evidence>
<dbReference type="KEGG" id="mik:FOE78_13060"/>
<dbReference type="Gene3D" id="3.40.462.20">
    <property type="match status" value="1"/>
</dbReference>
<dbReference type="Pfam" id="PF08031">
    <property type="entry name" value="BBE"/>
    <property type="match status" value="1"/>
</dbReference>
<reference evidence="7 8" key="1">
    <citation type="submission" date="2019-07" db="EMBL/GenBank/DDBJ databases">
        <title>Microlunatus dokdonensis sp. nov. isolated from the rhizospheric soil of the wild plant Elymus tsukushiensis.</title>
        <authorList>
            <person name="Ghim S.-Y."/>
            <person name="Hwang Y.-J."/>
            <person name="Son J.-S."/>
            <person name="Shin J.-H."/>
        </authorList>
    </citation>
    <scope>NUCLEOTIDE SEQUENCE [LARGE SCALE GENOMIC DNA]</scope>
    <source>
        <strain evidence="7 8">KUDC0627</strain>
    </source>
</reference>
<evidence type="ECO:0000313" key="8">
    <source>
        <dbReference type="Proteomes" id="UP000319263"/>
    </source>
</evidence>
<evidence type="ECO:0000256" key="2">
    <source>
        <dbReference type="ARBA" id="ARBA00005466"/>
    </source>
</evidence>
<dbReference type="EMBL" id="CP041692">
    <property type="protein sequence ID" value="QDP98783.1"/>
    <property type="molecule type" value="Genomic_DNA"/>
</dbReference>
<keyword evidence="4" id="KW-0274">FAD</keyword>
<feature type="domain" description="FAD-binding PCMH-type" evidence="6">
    <location>
        <begin position="58"/>
        <end position="226"/>
    </location>
</feature>
<dbReference type="Gene3D" id="3.30.465.10">
    <property type="match status" value="1"/>
</dbReference>
<evidence type="ECO:0000259" key="6">
    <source>
        <dbReference type="PROSITE" id="PS51387"/>
    </source>
</evidence>
<dbReference type="InterPro" id="IPR006094">
    <property type="entry name" value="Oxid_FAD_bind_N"/>
</dbReference>
<dbReference type="SUPFAM" id="SSF56176">
    <property type="entry name" value="FAD-binding/transporter-associated domain-like"/>
    <property type="match status" value="1"/>
</dbReference>
<dbReference type="OrthoDB" id="5169292at2"/>
<keyword evidence="3" id="KW-0285">Flavoprotein</keyword>
<sequence>MPFDETIERANPTGFFDTEDITMSIATIHRPGSARTIDRGALLPGSAEYAAARARIVGDQYPAAIVEAASTADVQRAVITADRLGVPLTVRGTGHGSVAGVDGRLLLSTAAMTGVAVDPWRQVARIRAGARWSAVIAAAASYGLSPTSGDFPGVGVVGFTTGGGVGWLSRKYGYAADNLVSADLVTADGRLITASADDHDDLFWAVRGGSGNFGVITELEIALAPVSRVLSGTVNVPIDRAADFLRWFGDHADQVPDELTLAPTLRRSVDDHGPQLAIGAVWAGDVDYAAGALRVLRRVTGVDFGQELRSMPYAKINIPGTPPRGFELYDGLDEELIRAVIDAVAAPDGEAQALEFRHWGGATARPGIDHGPVGHRDVPFSIKINAEPATVDRLADSATGKQFLNFLADPSRTRTAYRITDYYRLRELKRRYDPANLLRPAHNILPA</sequence>
<dbReference type="Proteomes" id="UP000319263">
    <property type="component" value="Chromosome"/>
</dbReference>
<dbReference type="InterPro" id="IPR016169">
    <property type="entry name" value="FAD-bd_PCMH_sub2"/>
</dbReference>
<dbReference type="GO" id="GO:0016491">
    <property type="term" value="F:oxidoreductase activity"/>
    <property type="evidence" value="ECO:0007669"/>
    <property type="project" value="UniProtKB-KW"/>
</dbReference>
<name>A0A516Q5S3_9ACTN</name>
<organism evidence="7 8">
    <name type="scientific">Microlunatus elymi</name>
    <dbReference type="NCBI Taxonomy" id="2596828"/>
    <lineage>
        <taxon>Bacteria</taxon>
        <taxon>Bacillati</taxon>
        <taxon>Actinomycetota</taxon>
        <taxon>Actinomycetes</taxon>
        <taxon>Propionibacteriales</taxon>
        <taxon>Propionibacteriaceae</taxon>
        <taxon>Microlunatus</taxon>
    </lineage>
</organism>
<dbReference type="PANTHER" id="PTHR42973">
    <property type="entry name" value="BINDING OXIDOREDUCTASE, PUTATIVE (AFU_ORTHOLOGUE AFUA_1G17690)-RELATED"/>
    <property type="match status" value="1"/>
</dbReference>
<proteinExistence type="inferred from homology"/>
<dbReference type="Pfam" id="PF01565">
    <property type="entry name" value="FAD_binding_4"/>
    <property type="match status" value="1"/>
</dbReference>
<dbReference type="PROSITE" id="PS00862">
    <property type="entry name" value="OX2_COVAL_FAD"/>
    <property type="match status" value="1"/>
</dbReference>
<dbReference type="InterPro" id="IPR016166">
    <property type="entry name" value="FAD-bd_PCMH"/>
</dbReference>
<accession>A0A516Q5S3</accession>
<dbReference type="AlphaFoldDB" id="A0A516Q5S3"/>
<protein>
    <submittedName>
        <fullName evidence="7">FAD-binding oxidoreductase</fullName>
    </submittedName>
</protein>
<dbReference type="PROSITE" id="PS51387">
    <property type="entry name" value="FAD_PCMH"/>
    <property type="match status" value="1"/>
</dbReference>
<comment type="cofactor">
    <cofactor evidence="1">
        <name>FAD</name>
        <dbReference type="ChEBI" id="CHEBI:57692"/>
    </cofactor>
</comment>
<keyword evidence="5" id="KW-0560">Oxidoreductase</keyword>
<dbReference type="Gene3D" id="3.30.43.10">
    <property type="entry name" value="Uridine Diphospho-n-acetylenolpyruvylglucosamine Reductase, domain 2"/>
    <property type="match status" value="1"/>
</dbReference>
<gene>
    <name evidence="7" type="ORF">FOE78_13060</name>
</gene>
<dbReference type="InterPro" id="IPR016167">
    <property type="entry name" value="FAD-bd_PCMH_sub1"/>
</dbReference>
<dbReference type="InterPro" id="IPR012951">
    <property type="entry name" value="BBE"/>
</dbReference>
<evidence type="ECO:0000313" key="7">
    <source>
        <dbReference type="EMBL" id="QDP98783.1"/>
    </source>
</evidence>
<dbReference type="GO" id="GO:0071949">
    <property type="term" value="F:FAD binding"/>
    <property type="evidence" value="ECO:0007669"/>
    <property type="project" value="InterPro"/>
</dbReference>